<reference evidence="1 2" key="1">
    <citation type="journal article" date="2019" name="Commun. Biol.">
        <title>The bagworm genome reveals a unique fibroin gene that provides high tensile strength.</title>
        <authorList>
            <person name="Kono N."/>
            <person name="Nakamura H."/>
            <person name="Ohtoshi R."/>
            <person name="Tomita M."/>
            <person name="Numata K."/>
            <person name="Arakawa K."/>
        </authorList>
    </citation>
    <scope>NUCLEOTIDE SEQUENCE [LARGE SCALE GENOMIC DNA]</scope>
</reference>
<protein>
    <submittedName>
        <fullName evidence="1">Uncharacterized protein</fullName>
    </submittedName>
</protein>
<dbReference type="Proteomes" id="UP000299102">
    <property type="component" value="Unassembled WGS sequence"/>
</dbReference>
<proteinExistence type="predicted"/>
<dbReference type="EMBL" id="BGZK01000217">
    <property type="protein sequence ID" value="GBP29195.1"/>
    <property type="molecule type" value="Genomic_DNA"/>
</dbReference>
<evidence type="ECO:0000313" key="2">
    <source>
        <dbReference type="Proteomes" id="UP000299102"/>
    </source>
</evidence>
<sequence length="103" mass="11714">MPNFSTIGYQEVLKNGLKILKAQLTYERYKLTKSGINHIKNTNFTSESELNVVRPLDEFGQALERLETTRPSAAQGNLSLTRQIPLRYGRVQSLINCLSFLRA</sequence>
<evidence type="ECO:0000313" key="1">
    <source>
        <dbReference type="EMBL" id="GBP29195.1"/>
    </source>
</evidence>
<dbReference type="AlphaFoldDB" id="A0A4C1URW0"/>
<accession>A0A4C1URW0</accession>
<organism evidence="1 2">
    <name type="scientific">Eumeta variegata</name>
    <name type="common">Bagworm moth</name>
    <name type="synonym">Eumeta japonica</name>
    <dbReference type="NCBI Taxonomy" id="151549"/>
    <lineage>
        <taxon>Eukaryota</taxon>
        <taxon>Metazoa</taxon>
        <taxon>Ecdysozoa</taxon>
        <taxon>Arthropoda</taxon>
        <taxon>Hexapoda</taxon>
        <taxon>Insecta</taxon>
        <taxon>Pterygota</taxon>
        <taxon>Neoptera</taxon>
        <taxon>Endopterygota</taxon>
        <taxon>Lepidoptera</taxon>
        <taxon>Glossata</taxon>
        <taxon>Ditrysia</taxon>
        <taxon>Tineoidea</taxon>
        <taxon>Psychidae</taxon>
        <taxon>Oiketicinae</taxon>
        <taxon>Eumeta</taxon>
    </lineage>
</organism>
<comment type="caution">
    <text evidence="1">The sequence shown here is derived from an EMBL/GenBank/DDBJ whole genome shotgun (WGS) entry which is preliminary data.</text>
</comment>
<gene>
    <name evidence="1" type="ORF">EVAR_20556_1</name>
</gene>
<keyword evidence="2" id="KW-1185">Reference proteome</keyword>
<name>A0A4C1URW0_EUMVA</name>